<protein>
    <submittedName>
        <fullName evidence="1">Uncharacterized protein</fullName>
    </submittedName>
</protein>
<keyword evidence="2" id="KW-1185">Reference proteome</keyword>
<accession>A0A2C5YMA3</accession>
<dbReference type="EMBL" id="NJES01000053">
    <property type="protein sequence ID" value="PHH79218.1"/>
    <property type="molecule type" value="Genomic_DNA"/>
</dbReference>
<reference evidence="1 2" key="1">
    <citation type="submission" date="2017-06" db="EMBL/GenBank/DDBJ databases">
        <title>Ant-infecting Ophiocordyceps genomes reveal a high diversity of potential behavioral manipulation genes and a possible major role for enterotoxins.</title>
        <authorList>
            <person name="De Bekker C."/>
            <person name="Evans H.C."/>
            <person name="Brachmann A."/>
            <person name="Hughes D.P."/>
        </authorList>
    </citation>
    <scope>NUCLEOTIDE SEQUENCE [LARGE SCALE GENOMIC DNA]</scope>
    <source>
        <strain evidence="1 2">Map16</strain>
    </source>
</reference>
<dbReference type="AlphaFoldDB" id="A0A2C5YMA3"/>
<comment type="caution">
    <text evidence="1">The sequence shown here is derived from an EMBL/GenBank/DDBJ whole genome shotgun (WGS) entry which is preliminary data.</text>
</comment>
<evidence type="ECO:0000313" key="2">
    <source>
        <dbReference type="Proteomes" id="UP000226431"/>
    </source>
</evidence>
<gene>
    <name evidence="1" type="ORF">CDD80_5385</name>
</gene>
<evidence type="ECO:0000313" key="1">
    <source>
        <dbReference type="EMBL" id="PHH79218.1"/>
    </source>
</evidence>
<sequence length="291" mass="32934">MRSGNKDFTFFGELADPDAGFIAICTPEAKEGDEYLLTPFLTDHDSPASDLEAKEFKTKVQTVRCLDSDLVCVENADLGMRTINLGWRAKLQTAFPTNRIPIRLMDSVTQHFEIPDAKKQQYLQICTERDTVACTFNAIINNDHALEILDSQNQRIASLPPLTLKRREEQGPVMGRLQHLAVYKYFEAFENRNPDKSFESSFESLQDRGVTQCEEIIKVLITSRPTEFPSLSLPGISPDGKDKVRGSEDELSRFLSRLQESFRTGDGEKSQMWSTRTFVITTFMGEDEGSL</sequence>
<proteinExistence type="predicted"/>
<organism evidence="1 2">
    <name type="scientific">Ophiocordyceps camponoti-rufipedis</name>
    <dbReference type="NCBI Taxonomy" id="2004952"/>
    <lineage>
        <taxon>Eukaryota</taxon>
        <taxon>Fungi</taxon>
        <taxon>Dikarya</taxon>
        <taxon>Ascomycota</taxon>
        <taxon>Pezizomycotina</taxon>
        <taxon>Sordariomycetes</taxon>
        <taxon>Hypocreomycetidae</taxon>
        <taxon>Hypocreales</taxon>
        <taxon>Ophiocordycipitaceae</taxon>
        <taxon>Ophiocordyceps</taxon>
    </lineage>
</organism>
<dbReference type="Proteomes" id="UP000226431">
    <property type="component" value="Unassembled WGS sequence"/>
</dbReference>
<name>A0A2C5YMA3_9HYPO</name>
<dbReference type="OrthoDB" id="3223806at2759"/>